<keyword evidence="2" id="KW-1185">Reference proteome</keyword>
<dbReference type="Proteomes" id="UP000250235">
    <property type="component" value="Unassembled WGS sequence"/>
</dbReference>
<organism evidence="1 2">
    <name type="scientific">Dorcoceras hygrometricum</name>
    <dbReference type="NCBI Taxonomy" id="472368"/>
    <lineage>
        <taxon>Eukaryota</taxon>
        <taxon>Viridiplantae</taxon>
        <taxon>Streptophyta</taxon>
        <taxon>Embryophyta</taxon>
        <taxon>Tracheophyta</taxon>
        <taxon>Spermatophyta</taxon>
        <taxon>Magnoliopsida</taxon>
        <taxon>eudicotyledons</taxon>
        <taxon>Gunneridae</taxon>
        <taxon>Pentapetalae</taxon>
        <taxon>asterids</taxon>
        <taxon>lamiids</taxon>
        <taxon>Lamiales</taxon>
        <taxon>Gesneriaceae</taxon>
        <taxon>Didymocarpoideae</taxon>
        <taxon>Trichosporeae</taxon>
        <taxon>Loxocarpinae</taxon>
        <taxon>Dorcoceras</taxon>
    </lineage>
</organism>
<evidence type="ECO:0000313" key="1">
    <source>
        <dbReference type="EMBL" id="KZV26697.1"/>
    </source>
</evidence>
<keyword evidence="1" id="KW-0575">Peroxidase</keyword>
<protein>
    <submittedName>
        <fullName evidence="1">Peroxidase 30</fullName>
    </submittedName>
</protein>
<sequence>MLWKLKIQAILTKKHCLSAIRDRPKDVTDDEKWNQMNGATIFVASRHFHRPQLESYEI</sequence>
<accession>A0A2Z7B542</accession>
<keyword evidence="1" id="KW-0560">Oxidoreductase</keyword>
<proteinExistence type="predicted"/>
<dbReference type="AlphaFoldDB" id="A0A2Z7B542"/>
<evidence type="ECO:0000313" key="2">
    <source>
        <dbReference type="Proteomes" id="UP000250235"/>
    </source>
</evidence>
<dbReference type="EMBL" id="KV011167">
    <property type="protein sequence ID" value="KZV26697.1"/>
    <property type="molecule type" value="Genomic_DNA"/>
</dbReference>
<dbReference type="GO" id="GO:0004601">
    <property type="term" value="F:peroxidase activity"/>
    <property type="evidence" value="ECO:0007669"/>
    <property type="project" value="UniProtKB-KW"/>
</dbReference>
<name>A0A2Z7B542_9LAMI</name>
<reference evidence="1 2" key="1">
    <citation type="journal article" date="2015" name="Proc. Natl. Acad. Sci. U.S.A.">
        <title>The resurrection genome of Boea hygrometrica: A blueprint for survival of dehydration.</title>
        <authorList>
            <person name="Xiao L."/>
            <person name="Yang G."/>
            <person name="Zhang L."/>
            <person name="Yang X."/>
            <person name="Zhao S."/>
            <person name="Ji Z."/>
            <person name="Zhou Q."/>
            <person name="Hu M."/>
            <person name="Wang Y."/>
            <person name="Chen M."/>
            <person name="Xu Y."/>
            <person name="Jin H."/>
            <person name="Xiao X."/>
            <person name="Hu G."/>
            <person name="Bao F."/>
            <person name="Hu Y."/>
            <person name="Wan P."/>
            <person name="Li L."/>
            <person name="Deng X."/>
            <person name="Kuang T."/>
            <person name="Xiang C."/>
            <person name="Zhu J.K."/>
            <person name="Oliver M.J."/>
            <person name="He Y."/>
        </authorList>
    </citation>
    <scope>NUCLEOTIDE SEQUENCE [LARGE SCALE GENOMIC DNA]</scope>
    <source>
        <strain evidence="2">cv. XS01</strain>
    </source>
</reference>
<gene>
    <name evidence="1" type="ORF">F511_25440</name>
</gene>